<reference evidence="1 2" key="1">
    <citation type="journal article" date="2013" name="Genome Biol.">
        <title>Comparative genomics of the core and accessory genomes of 48 Sinorhizobium strains comprising five genospecies.</title>
        <authorList>
            <person name="Sugawara M."/>
            <person name="Epstein B."/>
            <person name="Badgley B.D."/>
            <person name="Unno T."/>
            <person name="Xu L."/>
            <person name="Reese J."/>
            <person name="Gyaneshwar P."/>
            <person name="Denny R."/>
            <person name="Mudge J."/>
            <person name="Bharti A.K."/>
            <person name="Farmer A.D."/>
            <person name="May G.D."/>
            <person name="Woodward J.E."/>
            <person name="Medigue C."/>
            <person name="Vallenet D."/>
            <person name="Lajus A."/>
            <person name="Rouy Z."/>
            <person name="Martinez-Vaz B."/>
            <person name="Tiffin P."/>
            <person name="Young N.D."/>
            <person name="Sadowsky M.J."/>
        </authorList>
    </citation>
    <scope>NUCLEOTIDE SEQUENCE [LARGE SCALE GENOMIC DNA]</scope>
    <source>
        <strain evidence="1 2">N6B1</strain>
    </source>
</reference>
<dbReference type="InterPro" id="IPR013813">
    <property type="entry name" value="Endoribo_LPSP/chorism_mut-like"/>
</dbReference>
<dbReference type="Pfam" id="PF01042">
    <property type="entry name" value="Ribonuc_L-PSP"/>
    <property type="match status" value="1"/>
</dbReference>
<evidence type="ECO:0000313" key="2">
    <source>
        <dbReference type="Proteomes" id="UP000429484"/>
    </source>
</evidence>
<dbReference type="CDD" id="cd02199">
    <property type="entry name" value="YjgF_YER057c_UK114_like_1"/>
    <property type="match status" value="1"/>
</dbReference>
<name>A0AAW9TMU3_RHIML</name>
<sequence length="143" mass="15208">MTDRNAPQPQGQYVPAKRHGDLIFVSGMTSRENGKLLFMGQVELDTPVEAYRIAVELAAENSLTAAKSQLIAGEQLAVLSLTVYVNAPVGYTRHSRIADLASRFMEEHTGGGVSSRAAIGVSSLPGDATFEVSIVAAADRYSP</sequence>
<dbReference type="PANTHER" id="PTHR43760:SF1">
    <property type="entry name" value="ENDORIBONUCLEASE L-PSP_CHORISMATE MUTASE-LIKE DOMAIN-CONTAINING PROTEIN"/>
    <property type="match status" value="1"/>
</dbReference>
<evidence type="ECO:0000313" key="1">
    <source>
        <dbReference type="EMBL" id="MQW33377.1"/>
    </source>
</evidence>
<proteinExistence type="predicted"/>
<dbReference type="AlphaFoldDB" id="A0AAW9TMU3"/>
<dbReference type="InterPro" id="IPR006175">
    <property type="entry name" value="YjgF/YER057c/UK114"/>
</dbReference>
<dbReference type="EMBL" id="WISR01000112">
    <property type="protein sequence ID" value="MQW33377.1"/>
    <property type="molecule type" value="Genomic_DNA"/>
</dbReference>
<dbReference type="SUPFAM" id="SSF55298">
    <property type="entry name" value="YjgF-like"/>
    <property type="match status" value="1"/>
</dbReference>
<comment type="caution">
    <text evidence="1">The sequence shown here is derived from an EMBL/GenBank/DDBJ whole genome shotgun (WGS) entry which is preliminary data.</text>
</comment>
<dbReference type="Gene3D" id="3.30.1330.40">
    <property type="entry name" value="RutC-like"/>
    <property type="match status" value="1"/>
</dbReference>
<accession>A0AAW9TMU3</accession>
<gene>
    <name evidence="1" type="ORF">GHK53_11310</name>
</gene>
<dbReference type="PANTHER" id="PTHR43760">
    <property type="entry name" value="ENDORIBONUCLEASE-RELATED"/>
    <property type="match status" value="1"/>
</dbReference>
<dbReference type="Proteomes" id="UP000429484">
    <property type="component" value="Unassembled WGS sequence"/>
</dbReference>
<organism evidence="1 2">
    <name type="scientific">Rhizobium meliloti</name>
    <name type="common">Ensifer meliloti</name>
    <name type="synonym">Sinorhizobium meliloti</name>
    <dbReference type="NCBI Taxonomy" id="382"/>
    <lineage>
        <taxon>Bacteria</taxon>
        <taxon>Pseudomonadati</taxon>
        <taxon>Pseudomonadota</taxon>
        <taxon>Alphaproteobacteria</taxon>
        <taxon>Hyphomicrobiales</taxon>
        <taxon>Rhizobiaceae</taxon>
        <taxon>Sinorhizobium/Ensifer group</taxon>
        <taxon>Sinorhizobium</taxon>
    </lineage>
</organism>
<protein>
    <submittedName>
        <fullName evidence="1">RidA family protein</fullName>
    </submittedName>
</protein>
<dbReference type="RefSeq" id="WP_127631155.1">
    <property type="nucleotide sequence ID" value="NZ_JAMKQB010000031.1"/>
</dbReference>
<dbReference type="InterPro" id="IPR035959">
    <property type="entry name" value="RutC-like_sf"/>
</dbReference>